<gene>
    <name evidence="4" type="ORF">PHYSODRAFT_490211</name>
</gene>
<evidence type="ECO:0000313" key="4">
    <source>
        <dbReference type="EMBL" id="EGZ19361.1"/>
    </source>
</evidence>
<feature type="domain" description="RSE1/DDB1/CPSF1 C-terminal" evidence="2">
    <location>
        <begin position="1350"/>
        <end position="1716"/>
    </location>
</feature>
<dbReference type="InterPro" id="IPR004871">
    <property type="entry name" value="RSE1/DDB1/CPSF1_C"/>
</dbReference>
<organism evidence="4 5">
    <name type="scientific">Phytophthora sojae (strain P6497)</name>
    <name type="common">Soybean stem and root rot agent</name>
    <name type="synonym">Phytophthora megasperma f. sp. glycines</name>
    <dbReference type="NCBI Taxonomy" id="1094619"/>
    <lineage>
        <taxon>Eukaryota</taxon>
        <taxon>Sar</taxon>
        <taxon>Stramenopiles</taxon>
        <taxon>Oomycota</taxon>
        <taxon>Peronosporomycetes</taxon>
        <taxon>Peronosporales</taxon>
        <taxon>Peronosporaceae</taxon>
        <taxon>Phytophthora</taxon>
    </lineage>
</organism>
<feature type="region of interest" description="Disordered" evidence="1">
    <location>
        <begin position="1295"/>
        <end position="1320"/>
    </location>
</feature>
<evidence type="ECO:0000259" key="2">
    <source>
        <dbReference type="Pfam" id="PF03178"/>
    </source>
</evidence>
<feature type="compositionally biased region" description="Basic and acidic residues" evidence="1">
    <location>
        <begin position="899"/>
        <end position="913"/>
    </location>
</feature>
<dbReference type="KEGG" id="psoj:PHYSODRAFT_490211"/>
<protein>
    <submittedName>
        <fullName evidence="4">Cleavage and polyadenylation specificity factor CPSF</fullName>
    </submittedName>
</protein>
<dbReference type="RefSeq" id="XP_009522078.1">
    <property type="nucleotide sequence ID" value="XM_009523783.1"/>
</dbReference>
<feature type="compositionally biased region" description="Acidic residues" evidence="1">
    <location>
        <begin position="776"/>
        <end position="785"/>
    </location>
</feature>
<dbReference type="GO" id="GO:0005634">
    <property type="term" value="C:nucleus"/>
    <property type="evidence" value="ECO:0007669"/>
    <property type="project" value="InterPro"/>
</dbReference>
<proteinExistence type="predicted"/>
<dbReference type="OMA" id="PMTKFKL"/>
<feature type="domain" description="RSE1/DDB1/CPSF1 second beta-propeller" evidence="3">
    <location>
        <begin position="666"/>
        <end position="754"/>
    </location>
</feature>
<evidence type="ECO:0000256" key="1">
    <source>
        <dbReference type="SAM" id="MobiDB-lite"/>
    </source>
</evidence>
<dbReference type="InParanoid" id="G4Z3I9"/>
<evidence type="ECO:0000313" key="5">
    <source>
        <dbReference type="Proteomes" id="UP000002640"/>
    </source>
</evidence>
<sequence>MGQHFLFHRDLVAATAVHHAVHARLSSDLQSDLVLLGPQWLRVYRVEPSPSAETSSSKGQVLHLLASFPLAGVAQSVHVLRFDRSLLRKKHRFFGGEEVLLLTFPLFKWVIVGYDRRSRSLATLAMFSFEEDAIGPGATLKGEMNGREQLLGLATHAAARVDPQTRCGAMLVYSDQLVIVPFRSESMELSFFEEDEDEFDDGDQAGATTADSDDEEDDEEEKKLEELVNESKHRGVTSDMNNTLNALLDKSVKVGSKRKRNHMSGLMPNDITGREFLLRLRELEIMGKVIDLAFLDGYLEPTLMVLHEENEKNSTCGRLAAGFDTYCITVISINMNTRLHPKIWTVKNLPSDCFKLFPCRAPLGGVVVLSANAFLYFNQTQFHGLATNVFASKTVNQSVFPLSDAVYETPDHEMAQLHIVLYDCQFEYLHEKEVLLTMPNGDAYVLSLPYEDTSSRGLYGFGGASSSRNASLSLRMLRSGIQAHCLCVNEEKKTLFVGSRSGDSVLYALDQKKLTSAGGEASKQQEDEEMLIKEEVVKEEVTAEVKAEPAEEEEEDEDDLFLYGAAPTKEEPTTSGSTEAVNGTNGSAVKKEENGHAVEEESGPYDYVLHQIDVLPSIGQITSIELGIENNADSNEKREELVISGGYERSGAISVLHNGLRPIVGTEAELNGCRAMWTVSSSLPSATKSSDGRSYNAYLILSVAHRTMVLRTGEGMEPLEDDSGFYTSGPTLAAANLFNKQRIVQIFKQGARVMMEVPDEETSNGNDGAEKTAKPEDEEVDDEDDGPKVKLVCTQEITLEGDVECGGMNVDTATVGIVSVDVVDPYILLLLTDGSVRLLMGDEEDMELTVIDPEIDYLDGVTESNGTADASKHGSSSACLFYDWAGMFRENAWGEDDREERAESAAAETKTESNGDDDDDMDALYSAKPSPKAPSNRSSSAKPTPSQAAPTNADGSVSIPLLKQKDAKMMCGMCFGDGSLHVFSLPDFKKRGVFPYLTFAPQSLVNTLEHYQVGKNKTVKFSAPVLGLNASTSSANDGRIKKSHTMNSPVADIIIHRVGPSEGQHNAQYLSQMVMLVFLANGDLLMYSATPKYESLKPRANGEVAPVFHFVRVGSDLITRPLIPPRARTSAHNEAGNNPEVNTSAVLAKLRAGFRYPMLTTFYNVNNMSGAFFRGAHPMWILGDRGQPTFIPMCSAAPKVSVPVLSFTPFHHWNCPNGFIYFHSRGALRVCELPSSKTSTILPSSGGFVLQKAEFGATLHHMLYLGNHGPGGVSEALEAPTYAVVCSVKMKPTDAERATEVEDADEEKEPENLDANGNPVGSNVMAPTAEMFPDFEIDQMAHTEEEVYELRLVQTNEFGEWGRRGVFRVHFERYEVVLSVKLMYLYDSSLMKEEVASTSAEWNKKKRPYLVIGTGWVGPHGEDESGRGRLLLYELDYAQYVDEEGGSTSSKLPKLRLVFIKEHRQGAISSVVQLGPYVLAAVGSKLIVYEFKSEQLIGCAFYDAQMFIVTLNVVKDFVMYGDVYKSVHFLRWREMQRQLVLLAKDYEPLAVSATEFSVFEKKLALLAVDMDENLHVMQFAPQDIESRGGQRLLRVSDFHLGVQVASMFRKRVDGPGGHVAVNGRGPRAPPSYYVNVMGNSEGGVGALIPVGERVFRRLFTLQNVMVNTLPQNCALNPREFRMLKTNAQRRCGRPDAWSKKKWKKSFLDAFVLFRFLQLDYVAQKELARCIGTTPEVVIHNLLEVQHATATFL</sequence>
<feature type="domain" description="RSE1/DDB1/CPSF1 second beta-propeller" evidence="3">
    <location>
        <begin position="816"/>
        <end position="1233"/>
    </location>
</feature>
<name>G4Z3I9_PHYSP</name>
<feature type="compositionally biased region" description="Polar residues" evidence="1">
    <location>
        <begin position="933"/>
        <end position="955"/>
    </location>
</feature>
<dbReference type="Proteomes" id="UP000002640">
    <property type="component" value="Unassembled WGS sequence"/>
</dbReference>
<evidence type="ECO:0000259" key="3">
    <source>
        <dbReference type="Pfam" id="PF23726"/>
    </source>
</evidence>
<accession>G4Z3I9</accession>
<dbReference type="Pfam" id="PF23726">
    <property type="entry name" value="Beta-prop_RSE1_2nd"/>
    <property type="match status" value="2"/>
</dbReference>
<feature type="compositionally biased region" description="Acidic residues" evidence="1">
    <location>
        <begin position="211"/>
        <end position="220"/>
    </location>
</feature>
<dbReference type="EMBL" id="JH159153">
    <property type="protein sequence ID" value="EGZ19361.1"/>
    <property type="molecule type" value="Genomic_DNA"/>
</dbReference>
<reference evidence="4 5" key="1">
    <citation type="journal article" date="2006" name="Science">
        <title>Phytophthora genome sequences uncover evolutionary origins and mechanisms of pathogenesis.</title>
        <authorList>
            <person name="Tyler B.M."/>
            <person name="Tripathy S."/>
            <person name="Zhang X."/>
            <person name="Dehal P."/>
            <person name="Jiang R.H."/>
            <person name="Aerts A."/>
            <person name="Arredondo F.D."/>
            <person name="Baxter L."/>
            <person name="Bensasson D."/>
            <person name="Beynon J.L."/>
            <person name="Chapman J."/>
            <person name="Damasceno C.M."/>
            <person name="Dorrance A.E."/>
            <person name="Dou D."/>
            <person name="Dickerman A.W."/>
            <person name="Dubchak I.L."/>
            <person name="Garbelotto M."/>
            <person name="Gijzen M."/>
            <person name="Gordon S.G."/>
            <person name="Govers F."/>
            <person name="Grunwald N.J."/>
            <person name="Huang W."/>
            <person name="Ivors K.L."/>
            <person name="Jones R.W."/>
            <person name="Kamoun S."/>
            <person name="Krampis K."/>
            <person name="Lamour K.H."/>
            <person name="Lee M.K."/>
            <person name="McDonald W.H."/>
            <person name="Medina M."/>
            <person name="Meijer H.J."/>
            <person name="Nordberg E.K."/>
            <person name="Maclean D.J."/>
            <person name="Ospina-Giraldo M.D."/>
            <person name="Morris P.F."/>
            <person name="Phuntumart V."/>
            <person name="Putnam N.H."/>
            <person name="Rash S."/>
            <person name="Rose J.K."/>
            <person name="Sakihama Y."/>
            <person name="Salamov A.A."/>
            <person name="Savidor A."/>
            <person name="Scheuring C.F."/>
            <person name="Smith B.M."/>
            <person name="Sobral B.W."/>
            <person name="Terry A."/>
            <person name="Torto-Alalibo T.A."/>
            <person name="Win J."/>
            <person name="Xu Z."/>
            <person name="Zhang H."/>
            <person name="Grigoriev I.V."/>
            <person name="Rokhsar D.S."/>
            <person name="Boore J.L."/>
        </authorList>
    </citation>
    <scope>NUCLEOTIDE SEQUENCE [LARGE SCALE GENOMIC DNA]</scope>
    <source>
        <strain evidence="4 5">P6497</strain>
    </source>
</reference>
<keyword evidence="5" id="KW-1185">Reference proteome</keyword>
<dbReference type="PANTHER" id="PTHR10644">
    <property type="entry name" value="DNA REPAIR/RNA PROCESSING CPSF FAMILY"/>
    <property type="match status" value="1"/>
</dbReference>
<dbReference type="InterPro" id="IPR050358">
    <property type="entry name" value="RSE1/DDB1/CFT1"/>
</dbReference>
<dbReference type="InterPro" id="IPR058543">
    <property type="entry name" value="Beta-prop_RSE1/DDB1/CPSF1_2nd"/>
</dbReference>
<dbReference type="STRING" id="1094619.G4Z3I9"/>
<feature type="region of interest" description="Disordered" evidence="1">
    <location>
        <begin position="757"/>
        <end position="786"/>
    </location>
</feature>
<feature type="region of interest" description="Disordered" evidence="1">
    <location>
        <begin position="567"/>
        <end position="594"/>
    </location>
</feature>
<dbReference type="Pfam" id="PF03178">
    <property type="entry name" value="CPSF_A"/>
    <property type="match status" value="1"/>
</dbReference>
<dbReference type="Gene3D" id="2.130.10.10">
    <property type="entry name" value="YVTN repeat-like/Quinoprotein amine dehydrogenase"/>
    <property type="match status" value="2"/>
</dbReference>
<feature type="region of interest" description="Disordered" evidence="1">
    <location>
        <begin position="894"/>
        <end position="957"/>
    </location>
</feature>
<feature type="region of interest" description="Disordered" evidence="1">
    <location>
        <begin position="195"/>
        <end position="221"/>
    </location>
</feature>
<feature type="compositionally biased region" description="Polar residues" evidence="1">
    <location>
        <begin position="573"/>
        <end position="587"/>
    </location>
</feature>
<dbReference type="SMR" id="G4Z3I9"/>
<dbReference type="GeneID" id="20656531"/>
<dbReference type="InterPro" id="IPR015943">
    <property type="entry name" value="WD40/YVTN_repeat-like_dom_sf"/>
</dbReference>
<dbReference type="GO" id="GO:0003676">
    <property type="term" value="F:nucleic acid binding"/>
    <property type="evidence" value="ECO:0007669"/>
    <property type="project" value="InterPro"/>
</dbReference>